<dbReference type="SUPFAM" id="SSF47413">
    <property type="entry name" value="lambda repressor-like DNA-binding domains"/>
    <property type="match status" value="1"/>
</dbReference>
<dbReference type="AlphaFoldDB" id="A0ABD8F5X6"/>
<accession>A0ABD8F5X6</accession>
<keyword evidence="3" id="KW-1185">Reference proteome</keyword>
<feature type="domain" description="HTH cro/C1-type" evidence="2">
    <location>
        <begin position="37"/>
        <end position="91"/>
    </location>
</feature>
<evidence type="ECO:0000256" key="1">
    <source>
        <dbReference type="ARBA" id="ARBA00023125"/>
    </source>
</evidence>
<proteinExistence type="predicted"/>
<name>A0ABD8F5X6_9BURK</name>
<sequence>MNALTNDVLAGERPASATGLAPVLPPITVGERFGFVVRRLREARGWSQEALASRAELNRSYMGEIERAAVMPSLATASKLAGALGLPLSELIARCEERRTAV</sequence>
<dbReference type="GO" id="GO:0003677">
    <property type="term" value="F:DNA binding"/>
    <property type="evidence" value="ECO:0007669"/>
    <property type="project" value="UniProtKB-KW"/>
</dbReference>
<protein>
    <submittedName>
        <fullName evidence="4">Helix-turn-helix domain-containing protein</fullName>
    </submittedName>
</protein>
<dbReference type="InterPro" id="IPR050807">
    <property type="entry name" value="TransReg_Diox_bact_type"/>
</dbReference>
<dbReference type="PROSITE" id="PS50943">
    <property type="entry name" value="HTH_CROC1"/>
    <property type="match status" value="1"/>
</dbReference>
<dbReference type="InterPro" id="IPR010982">
    <property type="entry name" value="Lambda_DNA-bd_dom_sf"/>
</dbReference>
<dbReference type="PANTHER" id="PTHR46797">
    <property type="entry name" value="HTH-TYPE TRANSCRIPTIONAL REGULATOR"/>
    <property type="match status" value="1"/>
</dbReference>
<evidence type="ECO:0000313" key="3">
    <source>
        <dbReference type="Proteomes" id="UP000675920"/>
    </source>
</evidence>
<evidence type="ECO:0000259" key="2">
    <source>
        <dbReference type="PROSITE" id="PS50943"/>
    </source>
</evidence>
<keyword evidence="1" id="KW-0238">DNA-binding</keyword>
<dbReference type="CDD" id="cd00093">
    <property type="entry name" value="HTH_XRE"/>
    <property type="match status" value="1"/>
</dbReference>
<dbReference type="Pfam" id="PF01381">
    <property type="entry name" value="HTH_3"/>
    <property type="match status" value="1"/>
</dbReference>
<reference evidence="4" key="2">
    <citation type="submission" date="2025-08" db="UniProtKB">
        <authorList>
            <consortium name="RefSeq"/>
        </authorList>
    </citation>
    <scope>IDENTIFICATION</scope>
</reference>
<reference evidence="4" key="1">
    <citation type="journal article" date="2010" name="Proteins">
        <title>The crystal structure of NGO0477 from Neisseria gonorrhoeae reveals a novel protein fold incorporating a helix-turn-helix motif.</title>
        <authorList>
            <person name="Ren J."/>
            <person name="Sainsbury S."/>
            <person name="Nettleship J.E."/>
            <person name="Saunders N.J."/>
            <person name="Owens R.J."/>
        </authorList>
    </citation>
    <scope>NUCLEOTIDE SEQUENCE</scope>
</reference>
<dbReference type="Proteomes" id="UP000675920">
    <property type="component" value="Unplaced"/>
</dbReference>
<dbReference type="InterPro" id="IPR001387">
    <property type="entry name" value="Cro/C1-type_HTH"/>
</dbReference>
<dbReference type="PANTHER" id="PTHR46797:SF1">
    <property type="entry name" value="METHYLPHOSPHONATE SYNTHASE"/>
    <property type="match status" value="1"/>
</dbReference>
<evidence type="ECO:0000313" key="4">
    <source>
        <dbReference type="RefSeq" id="WP_084545001.1"/>
    </source>
</evidence>
<organism evidence="3 4">
    <name type="scientific">Derxia gummosa DSM 723</name>
    <dbReference type="NCBI Taxonomy" id="1121388"/>
    <lineage>
        <taxon>Bacteria</taxon>
        <taxon>Pseudomonadati</taxon>
        <taxon>Pseudomonadota</taxon>
        <taxon>Betaproteobacteria</taxon>
        <taxon>Burkholderiales</taxon>
        <taxon>Alcaligenaceae</taxon>
        <taxon>Derxia</taxon>
    </lineage>
</organism>
<dbReference type="Gene3D" id="1.10.260.40">
    <property type="entry name" value="lambda repressor-like DNA-binding domains"/>
    <property type="match status" value="1"/>
</dbReference>
<dbReference type="RefSeq" id="WP_084545001.1">
    <property type="nucleotide sequence ID" value="NZ_AXWS01000013.1"/>
</dbReference>
<dbReference type="SMART" id="SM00530">
    <property type="entry name" value="HTH_XRE"/>
    <property type="match status" value="1"/>
</dbReference>